<dbReference type="Proteomes" id="UP000032250">
    <property type="component" value="Unassembled WGS sequence"/>
</dbReference>
<evidence type="ECO:0000313" key="2">
    <source>
        <dbReference type="EMBL" id="KIS24705.1"/>
    </source>
</evidence>
<dbReference type="AlphaFoldDB" id="A0A0D1BWD4"/>
<accession>A0A0D1BWD4</accession>
<feature type="transmembrane region" description="Helical" evidence="1">
    <location>
        <begin position="187"/>
        <end position="210"/>
    </location>
</feature>
<organism evidence="2 3">
    <name type="scientific">Clostridium botulinum B2 450</name>
    <dbReference type="NCBI Taxonomy" id="1379739"/>
    <lineage>
        <taxon>Bacteria</taxon>
        <taxon>Bacillati</taxon>
        <taxon>Bacillota</taxon>
        <taxon>Clostridia</taxon>
        <taxon>Eubacteriales</taxon>
        <taxon>Clostridiaceae</taxon>
        <taxon>Clostridium</taxon>
    </lineage>
</organism>
<comment type="caution">
    <text evidence="2">The sequence shown here is derived from an EMBL/GenBank/DDBJ whole genome shotgun (WGS) entry which is preliminary data.</text>
</comment>
<dbReference type="PATRIC" id="fig|1379739.3.peg.3269"/>
<sequence length="216" mass="25029">MLNLIKKDLIITKSYIIKILALLALYIFIFDKTDKQGICILSIYLIVSMLISISFYYGEGAKEDCMLKSLPVKKKEVVLAKYTSIIVYFIISLILLYITNFIVYALNFKDIIESPQISTIFSSLSVIFTSMAIQLPIYFKLDYRKGRLLNTFIYFCVFSVIYGIYDNNHLNNYRTTYNISNNVYEKFVLIITLISIILFVISSALSITIYEKKESM</sequence>
<reference evidence="2 3" key="1">
    <citation type="submission" date="2014-06" db="EMBL/GenBank/DDBJ databases">
        <title>Genome characterization of distinct group I Clostridium botulinum lineages.</title>
        <authorList>
            <person name="Giordani F."/>
            <person name="Anselmo A."/>
            <person name="Fillo S."/>
            <person name="Palozzi A.M."/>
            <person name="Fortunato A."/>
            <person name="Gentile B."/>
            <person name="Ciammaruconi A."/>
            <person name="Anniballi F."/>
            <person name="De Medici D."/>
            <person name="Lista F."/>
        </authorList>
    </citation>
    <scope>NUCLEOTIDE SEQUENCE [LARGE SCALE GENOMIC DNA]</scope>
    <source>
        <strain evidence="2 3">B2 450</strain>
    </source>
</reference>
<dbReference type="OrthoDB" id="1913432at2"/>
<feature type="transmembrane region" description="Helical" evidence="1">
    <location>
        <begin position="12"/>
        <end position="29"/>
    </location>
</feature>
<keyword evidence="1" id="KW-1133">Transmembrane helix</keyword>
<name>A0A0D1BWD4_CLOBO</name>
<feature type="transmembrane region" description="Helical" evidence="1">
    <location>
        <begin position="148"/>
        <end position="165"/>
    </location>
</feature>
<protein>
    <submittedName>
        <fullName evidence="2">Membrane protein</fullName>
    </submittedName>
</protein>
<dbReference type="HOGENOM" id="CLU_102880_1_0_9"/>
<proteinExistence type="predicted"/>
<dbReference type="RefSeq" id="WP_003484025.1">
    <property type="nucleotide sequence ID" value="NZ_JXSU01000007.1"/>
</dbReference>
<dbReference type="InterPro" id="IPR025699">
    <property type="entry name" value="ABC2_memb-like"/>
</dbReference>
<dbReference type="PANTHER" id="PTHR41309:SF2">
    <property type="entry name" value="MEMBRANE PROTEIN"/>
    <property type="match status" value="1"/>
</dbReference>
<evidence type="ECO:0000256" key="1">
    <source>
        <dbReference type="SAM" id="Phobius"/>
    </source>
</evidence>
<keyword evidence="1" id="KW-0472">Membrane</keyword>
<dbReference type="Pfam" id="PF13346">
    <property type="entry name" value="ABC2_membrane_5"/>
    <property type="match status" value="1"/>
</dbReference>
<feature type="transmembrane region" description="Helical" evidence="1">
    <location>
        <begin position="35"/>
        <end position="58"/>
    </location>
</feature>
<feature type="transmembrane region" description="Helical" evidence="1">
    <location>
        <begin position="117"/>
        <end position="139"/>
    </location>
</feature>
<keyword evidence="1" id="KW-0812">Transmembrane</keyword>
<evidence type="ECO:0000313" key="3">
    <source>
        <dbReference type="Proteomes" id="UP000032250"/>
    </source>
</evidence>
<gene>
    <name evidence="2" type="ORF">N495_14380</name>
</gene>
<feature type="transmembrane region" description="Helical" evidence="1">
    <location>
        <begin position="79"/>
        <end position="105"/>
    </location>
</feature>
<dbReference type="EMBL" id="JXSU01000007">
    <property type="protein sequence ID" value="KIS24705.1"/>
    <property type="molecule type" value="Genomic_DNA"/>
</dbReference>
<dbReference type="PANTHER" id="PTHR41309">
    <property type="entry name" value="MEMBRANE PROTEIN-RELATED"/>
    <property type="match status" value="1"/>
</dbReference>